<feature type="domain" description="Chorismate-utilising enzyme C-terminal" evidence="6">
    <location>
        <begin position="214"/>
        <end position="466"/>
    </location>
</feature>
<evidence type="ECO:0000256" key="3">
    <source>
        <dbReference type="ARBA" id="ARBA00012824"/>
    </source>
</evidence>
<dbReference type="STRING" id="13035.Dacsa_0078"/>
<dbReference type="OrthoDB" id="9803598at2"/>
<accession>K9YQZ9</accession>
<dbReference type="HOGENOM" id="CLU_006493_8_4_3"/>
<dbReference type="Pfam" id="PF00425">
    <property type="entry name" value="Chorismate_bind"/>
    <property type="match status" value="1"/>
</dbReference>
<dbReference type="KEGG" id="dsl:Dacsa_0078"/>
<evidence type="ECO:0000313" key="8">
    <source>
        <dbReference type="Proteomes" id="UP000010482"/>
    </source>
</evidence>
<dbReference type="PANTHER" id="PTHR42839">
    <property type="entry name" value="ISOCHORISMATE SYNTHASE ENTC"/>
    <property type="match status" value="1"/>
</dbReference>
<gene>
    <name evidence="7" type="ORF">Dacsa_0078</name>
</gene>
<organism evidence="7 8">
    <name type="scientific">Dactylococcopsis salina (strain PCC 8305)</name>
    <name type="common">Myxobactron salinum</name>
    <dbReference type="NCBI Taxonomy" id="13035"/>
    <lineage>
        <taxon>Bacteria</taxon>
        <taxon>Bacillati</taxon>
        <taxon>Cyanobacteriota</taxon>
        <taxon>Cyanophyceae</taxon>
        <taxon>Nodosilineales</taxon>
        <taxon>Cymatolegaceae</taxon>
        <taxon>Dactylococcopsis</taxon>
    </lineage>
</organism>
<dbReference type="Gene3D" id="3.60.120.10">
    <property type="entry name" value="Anthranilate synthase"/>
    <property type="match status" value="1"/>
</dbReference>
<keyword evidence="4" id="KW-0413">Isomerase</keyword>
<dbReference type="Proteomes" id="UP000010482">
    <property type="component" value="Chromosome"/>
</dbReference>
<evidence type="ECO:0000256" key="2">
    <source>
        <dbReference type="ARBA" id="ARBA00005297"/>
    </source>
</evidence>
<dbReference type="AlphaFoldDB" id="K9YQZ9"/>
<evidence type="ECO:0000313" key="7">
    <source>
        <dbReference type="EMBL" id="AFZ48897.1"/>
    </source>
</evidence>
<name>K9YQZ9_DACS8</name>
<dbReference type="SUPFAM" id="SSF56322">
    <property type="entry name" value="ADC synthase"/>
    <property type="match status" value="1"/>
</dbReference>
<comment type="catalytic activity">
    <reaction evidence="1">
        <text>chorismate = isochorismate</text>
        <dbReference type="Rhea" id="RHEA:18985"/>
        <dbReference type="ChEBI" id="CHEBI:29748"/>
        <dbReference type="ChEBI" id="CHEBI:29780"/>
        <dbReference type="EC" id="5.4.4.2"/>
    </reaction>
</comment>
<proteinExistence type="inferred from homology"/>
<evidence type="ECO:0000256" key="5">
    <source>
        <dbReference type="ARBA" id="ARBA00041564"/>
    </source>
</evidence>
<evidence type="ECO:0000259" key="6">
    <source>
        <dbReference type="Pfam" id="PF00425"/>
    </source>
</evidence>
<dbReference type="GO" id="GO:0008909">
    <property type="term" value="F:isochorismate synthase activity"/>
    <property type="evidence" value="ECO:0007669"/>
    <property type="project" value="UniProtKB-EC"/>
</dbReference>
<evidence type="ECO:0000256" key="4">
    <source>
        <dbReference type="ARBA" id="ARBA00023235"/>
    </source>
</evidence>
<keyword evidence="8" id="KW-1185">Reference proteome</keyword>
<dbReference type="RefSeq" id="WP_015227910.1">
    <property type="nucleotide sequence ID" value="NC_019780.1"/>
</dbReference>
<dbReference type="InterPro" id="IPR015890">
    <property type="entry name" value="Chorismate_C"/>
</dbReference>
<dbReference type="NCBIfam" id="TIGR00543">
    <property type="entry name" value="isochor_syn"/>
    <property type="match status" value="1"/>
</dbReference>
<reference evidence="7" key="1">
    <citation type="submission" date="2012-04" db="EMBL/GenBank/DDBJ databases">
        <title>Finished genome of Dactylococcopsis salina PCC 8305.</title>
        <authorList>
            <consortium name="US DOE Joint Genome Institute"/>
            <person name="Gugger M."/>
            <person name="Coursin T."/>
            <person name="Rippka R."/>
            <person name="Tandeau De Marsac N."/>
            <person name="Huntemann M."/>
            <person name="Wei C.-L."/>
            <person name="Han J."/>
            <person name="Detter J.C."/>
            <person name="Han C."/>
            <person name="Tapia R."/>
            <person name="Daligault H."/>
            <person name="Chen A."/>
            <person name="Krypides N."/>
            <person name="Mavromatis K."/>
            <person name="Markowitz V."/>
            <person name="Szeto E."/>
            <person name="Ivanova N."/>
            <person name="Ovchinnikova G."/>
            <person name="Pagani I."/>
            <person name="Pati A."/>
            <person name="Goodwin L."/>
            <person name="Peters L."/>
            <person name="Pitluck S."/>
            <person name="Woyke T."/>
            <person name="Kerfeld C."/>
        </authorList>
    </citation>
    <scope>NUCLEOTIDE SEQUENCE [LARGE SCALE GENOMIC DNA]</scope>
    <source>
        <strain evidence="7">PCC 8305</strain>
    </source>
</reference>
<dbReference type="InterPro" id="IPR005801">
    <property type="entry name" value="ADC_synthase"/>
</dbReference>
<dbReference type="eggNOG" id="COG1169">
    <property type="taxonomic scope" value="Bacteria"/>
</dbReference>
<evidence type="ECO:0000256" key="1">
    <source>
        <dbReference type="ARBA" id="ARBA00000799"/>
    </source>
</evidence>
<dbReference type="EMBL" id="CP003944">
    <property type="protein sequence ID" value="AFZ48897.1"/>
    <property type="molecule type" value="Genomic_DNA"/>
</dbReference>
<comment type="similarity">
    <text evidence="2">Belongs to the isochorismate synthase family.</text>
</comment>
<dbReference type="InterPro" id="IPR004561">
    <property type="entry name" value="IsoChor_synthase"/>
</dbReference>
<dbReference type="PATRIC" id="fig|13035.3.peg.85"/>
<dbReference type="EC" id="5.4.4.2" evidence="3"/>
<protein>
    <recommendedName>
        <fullName evidence="3">isochorismate synthase</fullName>
        <ecNumber evidence="3">5.4.4.2</ecNumber>
    </recommendedName>
    <alternativeName>
        <fullName evidence="5">Isochorismate mutase</fullName>
    </alternativeName>
</protein>
<dbReference type="PANTHER" id="PTHR42839:SF2">
    <property type="entry name" value="ISOCHORISMATE SYNTHASE ENTC"/>
    <property type="match status" value="1"/>
</dbReference>
<sequence>MSVTPCDARPLADDQNLHDFLQTCQEKCQASNQRLIVSITQAIFAVEPLTILQQFTTDQERVFYWENQQQNSAISAWGSCIEKKIISADRFQQTEDFINEYRDSILETGDTSLPEVGAKFLTNLTFFEAASLSSLLPSVTIFIPKWQITRSHQSCFLTYNCFLSPTVNIIEIKETIKKQMQKIETFSQSSIRFYFPQISSFTNQLEKAALNKRHPFEKAVKLALEDIQQQKLTKIVLSHHLDVVASLPFDPFLSLNYLRQKYPDCYIFLVGDGQGNNFIGATPERLFSLRKQTLISDALAGSAARGKNSIEDEKLAQTLLSSEKERREHNAVSSYIIQQLKQLGLTPEASRRQLLKLNNIQHLWTVIKAEVPTEINPIEIVAKLHPTPAVAGVPTAIACEKIREYETFDRAFYAAPIGWLDGKGNAEFMVGIRSAMIQKNQARLYAGAGIVAGSNPKKELAEIQLKLQAMLKALRS</sequence>